<evidence type="ECO:0000259" key="2">
    <source>
        <dbReference type="SMART" id="SM00245"/>
    </source>
</evidence>
<reference evidence="4" key="1">
    <citation type="submission" date="2017-02" db="EMBL/GenBank/DDBJ databases">
        <authorList>
            <person name="Varghese N."/>
            <person name="Submissions S."/>
        </authorList>
    </citation>
    <scope>NUCLEOTIDE SEQUENCE [LARGE SCALE GENOMIC DNA]</scope>
    <source>
        <strain evidence="4">DSM 24967</strain>
    </source>
</reference>
<dbReference type="PANTHER" id="PTHR11261:SF3">
    <property type="entry name" value="RETINOL-BINDING PROTEIN 3"/>
    <property type="match status" value="1"/>
</dbReference>
<dbReference type="Gene3D" id="3.30.750.44">
    <property type="match status" value="1"/>
</dbReference>
<dbReference type="Gene3D" id="3.90.226.10">
    <property type="entry name" value="2-enoyl-CoA Hydratase, Chain A, domain 1"/>
    <property type="match status" value="1"/>
</dbReference>
<proteinExistence type="predicted"/>
<name>A0A1T5AGC5_9BACT</name>
<dbReference type="PROSITE" id="PS51257">
    <property type="entry name" value="PROKAR_LIPOPROTEIN"/>
    <property type="match status" value="1"/>
</dbReference>
<evidence type="ECO:0000313" key="4">
    <source>
        <dbReference type="Proteomes" id="UP000190852"/>
    </source>
</evidence>
<dbReference type="EMBL" id="FUYQ01000003">
    <property type="protein sequence ID" value="SKB34038.1"/>
    <property type="molecule type" value="Genomic_DNA"/>
</dbReference>
<dbReference type="PANTHER" id="PTHR11261">
    <property type="entry name" value="INTERPHOTORECEPTOR RETINOID-BINDING PROTEIN"/>
    <property type="match status" value="1"/>
</dbReference>
<gene>
    <name evidence="3" type="ORF">SAMN05660349_00698</name>
</gene>
<protein>
    <submittedName>
        <fullName evidence="3">Tricorn protease C1 domain-containing protein</fullName>
    </submittedName>
</protein>
<dbReference type="Proteomes" id="UP000190852">
    <property type="component" value="Unassembled WGS sequence"/>
</dbReference>
<keyword evidence="1" id="KW-0732">Signal</keyword>
<feature type="signal peptide" evidence="1">
    <location>
        <begin position="1"/>
        <end position="24"/>
    </location>
</feature>
<feature type="chain" id="PRO_5012866046" evidence="1">
    <location>
        <begin position="25"/>
        <end position="339"/>
    </location>
</feature>
<feature type="domain" description="Tail specific protease" evidence="2">
    <location>
        <begin position="111"/>
        <end position="311"/>
    </location>
</feature>
<dbReference type="InterPro" id="IPR005151">
    <property type="entry name" value="Tail-specific_protease"/>
</dbReference>
<dbReference type="AlphaFoldDB" id="A0A1T5AGC5"/>
<dbReference type="Pfam" id="PF03572">
    <property type="entry name" value="Peptidase_S41"/>
    <property type="match status" value="1"/>
</dbReference>
<accession>A0A1T5AGC5</accession>
<dbReference type="CDD" id="cd07563">
    <property type="entry name" value="Peptidase_S41_IRBP"/>
    <property type="match status" value="1"/>
</dbReference>
<dbReference type="InterPro" id="IPR029045">
    <property type="entry name" value="ClpP/crotonase-like_dom_sf"/>
</dbReference>
<keyword evidence="3" id="KW-0378">Hydrolase</keyword>
<organism evidence="3 4">
    <name type="scientific">Parabacteroides chartae</name>
    <dbReference type="NCBI Taxonomy" id="1037355"/>
    <lineage>
        <taxon>Bacteria</taxon>
        <taxon>Pseudomonadati</taxon>
        <taxon>Bacteroidota</taxon>
        <taxon>Bacteroidia</taxon>
        <taxon>Bacteroidales</taxon>
        <taxon>Tannerellaceae</taxon>
        <taxon>Parabacteroides</taxon>
    </lineage>
</organism>
<evidence type="ECO:0000256" key="1">
    <source>
        <dbReference type="SAM" id="SignalP"/>
    </source>
</evidence>
<dbReference type="GO" id="GO:0008236">
    <property type="term" value="F:serine-type peptidase activity"/>
    <property type="evidence" value="ECO:0007669"/>
    <property type="project" value="InterPro"/>
</dbReference>
<dbReference type="GO" id="GO:0006508">
    <property type="term" value="P:proteolysis"/>
    <property type="evidence" value="ECO:0007669"/>
    <property type="project" value="UniProtKB-KW"/>
</dbReference>
<sequence>MMKKSIPYCLFLLVSFWLFSCEKADEYSSAPRENFEALWKIMDEHYCFFEYKDVDWNDVYARYSVQVTDTMKQDQLFKLLGEMLNELKDGHTNLISSFDVSRYWKWYEDYPANFSEDIQENYLGTDYMIAGGMKYKKLSKDVGYIYYGSFSNAIGETNLDYILMYFKDCKAIILDVRDNGGGSLTYSDRIAARFLDNKITTGYILHKTGTGHNDFSRPYELTLIPSERVRWLRPVVVLTNRHCFSATNDFVNKMKMMPHTTILGDRTGGGSGFPFSSELPNGWSVRFSASPMLNAAMEHTEFGIDPDVKVNMLTEDMQRGKDTLIEAALQLIERMNIKI</sequence>
<dbReference type="InterPro" id="IPR028204">
    <property type="entry name" value="Tricorn_C1"/>
</dbReference>
<keyword evidence="4" id="KW-1185">Reference proteome</keyword>
<evidence type="ECO:0000313" key="3">
    <source>
        <dbReference type="EMBL" id="SKB34038.1"/>
    </source>
</evidence>
<dbReference type="SUPFAM" id="SSF52096">
    <property type="entry name" value="ClpP/crotonase"/>
    <property type="match status" value="1"/>
</dbReference>
<dbReference type="SMART" id="SM00245">
    <property type="entry name" value="TSPc"/>
    <property type="match status" value="1"/>
</dbReference>
<dbReference type="Pfam" id="PF14684">
    <property type="entry name" value="Tricorn_C1"/>
    <property type="match status" value="1"/>
</dbReference>
<keyword evidence="3" id="KW-0645">Protease</keyword>